<dbReference type="Gene3D" id="3.30.565.10">
    <property type="entry name" value="Histidine kinase-like ATPase, C-terminal domain"/>
    <property type="match status" value="1"/>
</dbReference>
<sequence length="378" mass="42117">MLKWLLRRSMTPSDILPTCLRSALAGALFGPLVGVFLHWVMGRPWDPVLSAPVPWVLRTVAAGSLYSLSFYVISGMPWVFLRTWARSLSFGLRRVVGVTISASSGALFALVSIGITRLLWGVQLVPNEWITRLLALEASAVVIIGIFMGTYHEMRIQAELRERKLAEAAARAQVYALQAQIAPHFFFNALNSISSLVSSDPAAAQQMIGRLAEIFRYTFTSGRAPMVTLEKELAFVREYLLLEKFRYRNRLRFTLDPAGAAAAQRLPALTLQPLVENAIRHGIARRMDGGEIRMEIKAVAESVRIEVWNQFDPGDGPPDLRTETIFRENHALANIRQRLQLSYGDQAAIALQQARVDWTLVTLTLPRQEEGADAHPGS</sequence>
<dbReference type="KEGG" id="pfer:IRI77_00675"/>
<dbReference type="RefSeq" id="WP_194450175.1">
    <property type="nucleotide sequence ID" value="NZ_CP063849.1"/>
</dbReference>
<evidence type="ECO:0000313" key="4">
    <source>
        <dbReference type="Proteomes" id="UP000593892"/>
    </source>
</evidence>
<protein>
    <submittedName>
        <fullName evidence="3">Histidine kinase</fullName>
    </submittedName>
</protein>
<evidence type="ECO:0000256" key="1">
    <source>
        <dbReference type="SAM" id="Phobius"/>
    </source>
</evidence>
<dbReference type="InterPro" id="IPR036890">
    <property type="entry name" value="HATPase_C_sf"/>
</dbReference>
<reference evidence="3 4" key="1">
    <citation type="submission" date="2020-10" db="EMBL/GenBank/DDBJ databases">
        <title>Complete genome sequence of Paludibaculum fermentans P105T, a facultatively anaerobic acidobacterium capable of dissimilatory Fe(III) reduction.</title>
        <authorList>
            <person name="Dedysh S.N."/>
            <person name="Beletsky A.V."/>
            <person name="Kulichevskaya I.S."/>
            <person name="Mardanov A.V."/>
            <person name="Ravin N.V."/>
        </authorList>
    </citation>
    <scope>NUCLEOTIDE SEQUENCE [LARGE SCALE GENOMIC DNA]</scope>
    <source>
        <strain evidence="3 4">P105</strain>
    </source>
</reference>
<keyword evidence="3" id="KW-0808">Transferase</keyword>
<feature type="transmembrane region" description="Helical" evidence="1">
    <location>
        <begin position="61"/>
        <end position="83"/>
    </location>
</feature>
<keyword evidence="1" id="KW-0812">Transmembrane</keyword>
<proteinExistence type="predicted"/>
<feature type="transmembrane region" description="Helical" evidence="1">
    <location>
        <begin position="132"/>
        <end position="151"/>
    </location>
</feature>
<keyword evidence="4" id="KW-1185">Reference proteome</keyword>
<name>A0A7S7NRN6_PALFE</name>
<feature type="transmembrane region" description="Helical" evidence="1">
    <location>
        <begin position="95"/>
        <end position="120"/>
    </location>
</feature>
<keyword evidence="1" id="KW-1133">Transmembrane helix</keyword>
<dbReference type="SUPFAM" id="SSF55874">
    <property type="entry name" value="ATPase domain of HSP90 chaperone/DNA topoisomerase II/histidine kinase"/>
    <property type="match status" value="1"/>
</dbReference>
<keyword evidence="3" id="KW-0418">Kinase</keyword>
<dbReference type="PANTHER" id="PTHR34220">
    <property type="entry name" value="SENSOR HISTIDINE KINASE YPDA"/>
    <property type="match status" value="1"/>
</dbReference>
<dbReference type="Proteomes" id="UP000593892">
    <property type="component" value="Chromosome"/>
</dbReference>
<evidence type="ECO:0000313" key="3">
    <source>
        <dbReference type="EMBL" id="QOY88513.1"/>
    </source>
</evidence>
<accession>A0A7S7NRN6</accession>
<organism evidence="3 4">
    <name type="scientific">Paludibaculum fermentans</name>
    <dbReference type="NCBI Taxonomy" id="1473598"/>
    <lineage>
        <taxon>Bacteria</taxon>
        <taxon>Pseudomonadati</taxon>
        <taxon>Acidobacteriota</taxon>
        <taxon>Terriglobia</taxon>
        <taxon>Bryobacterales</taxon>
        <taxon>Bryobacteraceae</taxon>
        <taxon>Paludibaculum</taxon>
    </lineage>
</organism>
<dbReference type="PANTHER" id="PTHR34220:SF7">
    <property type="entry name" value="SENSOR HISTIDINE KINASE YPDA"/>
    <property type="match status" value="1"/>
</dbReference>
<dbReference type="EMBL" id="CP063849">
    <property type="protein sequence ID" value="QOY88513.1"/>
    <property type="molecule type" value="Genomic_DNA"/>
</dbReference>
<dbReference type="InterPro" id="IPR010559">
    <property type="entry name" value="Sig_transdc_His_kin_internal"/>
</dbReference>
<dbReference type="InterPro" id="IPR050640">
    <property type="entry name" value="Bact_2-comp_sensor_kinase"/>
</dbReference>
<dbReference type="GO" id="GO:0000155">
    <property type="term" value="F:phosphorelay sensor kinase activity"/>
    <property type="evidence" value="ECO:0007669"/>
    <property type="project" value="InterPro"/>
</dbReference>
<evidence type="ECO:0000259" key="2">
    <source>
        <dbReference type="Pfam" id="PF06580"/>
    </source>
</evidence>
<keyword evidence="1" id="KW-0472">Membrane</keyword>
<dbReference type="AlphaFoldDB" id="A0A7S7NRN6"/>
<dbReference type="Pfam" id="PF06580">
    <property type="entry name" value="His_kinase"/>
    <property type="match status" value="1"/>
</dbReference>
<feature type="domain" description="Signal transduction histidine kinase internal region" evidence="2">
    <location>
        <begin position="172"/>
        <end position="251"/>
    </location>
</feature>
<feature type="transmembrane region" description="Helical" evidence="1">
    <location>
        <begin position="20"/>
        <end position="41"/>
    </location>
</feature>
<dbReference type="GO" id="GO:0016020">
    <property type="term" value="C:membrane"/>
    <property type="evidence" value="ECO:0007669"/>
    <property type="project" value="InterPro"/>
</dbReference>
<gene>
    <name evidence="3" type="ORF">IRI77_00675</name>
</gene>